<dbReference type="InterPro" id="IPR012794">
    <property type="entry name" value="PcaR_PcaU"/>
</dbReference>
<proteinExistence type="predicted"/>
<dbReference type="SMART" id="SM00346">
    <property type="entry name" value="HTH_ICLR"/>
    <property type="match status" value="1"/>
</dbReference>
<dbReference type="GO" id="GO:0045892">
    <property type="term" value="P:negative regulation of DNA-templated transcription"/>
    <property type="evidence" value="ECO:0007669"/>
    <property type="project" value="TreeGrafter"/>
</dbReference>
<dbReference type="InterPro" id="IPR029016">
    <property type="entry name" value="GAF-like_dom_sf"/>
</dbReference>
<dbReference type="PROSITE" id="PS51077">
    <property type="entry name" value="HTH_ICLR"/>
    <property type="match status" value="1"/>
</dbReference>
<dbReference type="GO" id="GO:0045893">
    <property type="term" value="P:positive regulation of DNA-templated transcription"/>
    <property type="evidence" value="ECO:0007669"/>
    <property type="project" value="InterPro"/>
</dbReference>
<dbReference type="EMBL" id="VYSA01000002">
    <property type="protein sequence ID" value="KAA9108303.1"/>
    <property type="molecule type" value="Genomic_DNA"/>
</dbReference>
<dbReference type="PROSITE" id="PS51078">
    <property type="entry name" value="ICLR_ED"/>
    <property type="match status" value="1"/>
</dbReference>
<dbReference type="Gene3D" id="3.30.450.40">
    <property type="match status" value="1"/>
</dbReference>
<evidence type="ECO:0000313" key="8">
    <source>
        <dbReference type="Proteomes" id="UP000325827"/>
    </source>
</evidence>
<organism evidence="7 8">
    <name type="scientific">Microbacterium rhizomatis</name>
    <dbReference type="NCBI Taxonomy" id="1631477"/>
    <lineage>
        <taxon>Bacteria</taxon>
        <taxon>Bacillati</taxon>
        <taxon>Actinomycetota</taxon>
        <taxon>Actinomycetes</taxon>
        <taxon>Micrococcales</taxon>
        <taxon>Microbacteriaceae</taxon>
        <taxon>Microbacterium</taxon>
    </lineage>
</organism>
<dbReference type="Gene3D" id="1.10.10.10">
    <property type="entry name" value="Winged helix-like DNA-binding domain superfamily/Winged helix DNA-binding domain"/>
    <property type="match status" value="1"/>
</dbReference>
<comment type="caution">
    <text evidence="7">The sequence shown here is derived from an EMBL/GenBank/DDBJ whole genome shotgun (WGS) entry which is preliminary data.</text>
</comment>
<name>A0A5J5J4P9_9MICO</name>
<dbReference type="InterPro" id="IPR014757">
    <property type="entry name" value="Tscrpt_reg_IclR_C"/>
</dbReference>
<dbReference type="OrthoDB" id="9807558at2"/>
<dbReference type="GO" id="GO:0003677">
    <property type="term" value="F:DNA binding"/>
    <property type="evidence" value="ECO:0007669"/>
    <property type="project" value="UniProtKB-KW"/>
</dbReference>
<keyword evidence="1" id="KW-0805">Transcription regulation</keyword>
<dbReference type="AlphaFoldDB" id="A0A5J5J4P9"/>
<dbReference type="GO" id="GO:0003700">
    <property type="term" value="F:DNA-binding transcription factor activity"/>
    <property type="evidence" value="ECO:0007669"/>
    <property type="project" value="TreeGrafter"/>
</dbReference>
<dbReference type="PANTHER" id="PTHR30136">
    <property type="entry name" value="HELIX-TURN-HELIX TRANSCRIPTIONAL REGULATOR, ICLR FAMILY"/>
    <property type="match status" value="1"/>
</dbReference>
<keyword evidence="2" id="KW-0238">DNA-binding</keyword>
<dbReference type="InterPro" id="IPR036388">
    <property type="entry name" value="WH-like_DNA-bd_sf"/>
</dbReference>
<dbReference type="InterPro" id="IPR036390">
    <property type="entry name" value="WH_DNA-bd_sf"/>
</dbReference>
<keyword evidence="8" id="KW-1185">Reference proteome</keyword>
<dbReference type="GO" id="GO:0046278">
    <property type="term" value="P:3,4-dihydroxybenzoate metabolic process"/>
    <property type="evidence" value="ECO:0007669"/>
    <property type="project" value="InterPro"/>
</dbReference>
<gene>
    <name evidence="7" type="ORF">F6B43_12985</name>
</gene>
<evidence type="ECO:0000256" key="1">
    <source>
        <dbReference type="ARBA" id="ARBA00023015"/>
    </source>
</evidence>
<dbReference type="SUPFAM" id="SSF55781">
    <property type="entry name" value="GAF domain-like"/>
    <property type="match status" value="1"/>
</dbReference>
<reference evidence="8" key="1">
    <citation type="submission" date="2019-09" db="EMBL/GenBank/DDBJ databases">
        <title>Mumia zhuanghuii sp. nov. isolated from the intestinal contents of plateau pika (Ochotona curzoniae) in the Qinghai-Tibet plateau of China.</title>
        <authorList>
            <person name="Tian Z."/>
        </authorList>
    </citation>
    <scope>NUCLEOTIDE SEQUENCE [LARGE SCALE GENOMIC DNA]</scope>
    <source>
        <strain evidence="8">JCM 30598</strain>
    </source>
</reference>
<protein>
    <submittedName>
        <fullName evidence="7">Helix-turn-helix domain-containing protein</fullName>
    </submittedName>
</protein>
<evidence type="ECO:0000256" key="4">
    <source>
        <dbReference type="SAM" id="MobiDB-lite"/>
    </source>
</evidence>
<evidence type="ECO:0000256" key="2">
    <source>
        <dbReference type="ARBA" id="ARBA00023125"/>
    </source>
</evidence>
<feature type="domain" description="IclR-ED" evidence="6">
    <location>
        <begin position="98"/>
        <end position="282"/>
    </location>
</feature>
<dbReference type="InterPro" id="IPR005471">
    <property type="entry name" value="Tscrpt_reg_IclR_N"/>
</dbReference>
<accession>A0A5J5J4P9</accession>
<dbReference type="Proteomes" id="UP000325827">
    <property type="component" value="Unassembled WGS sequence"/>
</dbReference>
<dbReference type="SUPFAM" id="SSF46785">
    <property type="entry name" value="Winged helix' DNA-binding domain"/>
    <property type="match status" value="1"/>
</dbReference>
<evidence type="ECO:0000256" key="3">
    <source>
        <dbReference type="ARBA" id="ARBA00023163"/>
    </source>
</evidence>
<dbReference type="Pfam" id="PF01614">
    <property type="entry name" value="IclR_C"/>
    <property type="match status" value="1"/>
</dbReference>
<keyword evidence="3" id="KW-0804">Transcription</keyword>
<evidence type="ECO:0000313" key="7">
    <source>
        <dbReference type="EMBL" id="KAA9108303.1"/>
    </source>
</evidence>
<dbReference type="Pfam" id="PF09339">
    <property type="entry name" value="HTH_IclR"/>
    <property type="match status" value="1"/>
</dbReference>
<evidence type="ECO:0000259" key="6">
    <source>
        <dbReference type="PROSITE" id="PS51078"/>
    </source>
</evidence>
<feature type="region of interest" description="Disordered" evidence="4">
    <location>
        <begin position="1"/>
        <end position="30"/>
    </location>
</feature>
<sequence>MRDSGAPRSGARVACPGTPAAGWEDEPVSTPDSGEFVQSFARGLEVMRAFDAQHPELTLSEVARRASITRAAARRFLLTLETLGYLRFDGKSFRLTPRVLEFGFSYLSALSLPEIAQPHLETLSRDVGESVSAAVLDGTDIVYVARVPTRRIMSVRITIGTRFPAYATSMGRVLLAGMPEAGVDAALAASSPQHLTDRTLTAPEELRAELDRVRAQGWALVDGELEPGLRSIAVPVRGRDGGVVAALNVSTSATRDSVERLTDEYLPPLRDAAAAVEAELRLV</sequence>
<dbReference type="NCBIfam" id="TIGR02431">
    <property type="entry name" value="pcaR_pcaU"/>
    <property type="match status" value="1"/>
</dbReference>
<dbReference type="InterPro" id="IPR050707">
    <property type="entry name" value="HTH_MetabolicPath_Reg"/>
</dbReference>
<feature type="domain" description="HTH iclR-type" evidence="5">
    <location>
        <begin position="37"/>
        <end position="97"/>
    </location>
</feature>
<evidence type="ECO:0000259" key="5">
    <source>
        <dbReference type="PROSITE" id="PS51077"/>
    </source>
</evidence>
<dbReference type="PANTHER" id="PTHR30136:SF34">
    <property type="entry name" value="TRANSCRIPTIONAL REGULATOR"/>
    <property type="match status" value="1"/>
</dbReference>